<comment type="caution">
    <text evidence="10">The sequence shown here is derived from an EMBL/GenBank/DDBJ whole genome shotgun (WGS) entry which is preliminary data.</text>
</comment>
<sequence length="1609" mass="175462">MRPDHAADLSGQPDGEVRAALETWRAGLVDLTDANRLLNFGRTPSDAVLITGPSPKSLLKVLREDGVLGFPGDETANGPILRTELPEEELGALLHRFYRRSRQEMLDRGVSSLYLAIGMMHWTDDRDTPYQSPILLVPVEIDPAGPVLRARHEDPIVNPALALRMSPLGIELPEVGALADLDVTVLWAHIDVAIGEQPGWYADETMVLTGVAVHRESIHADLLENEPHIVEHPLVRALATRDAAGEFAFDPPDPARIDEIAPAEDVPLLLDADATQRAAVAAAVAGRSFVLDGPPGTGKSQTIANMVGCLLHAGKRVLVVSEKAAALETVHRRLGDAGLGNYLLPLHSDRIGRPEVAAALAEALDTDPAPLATMDPIDRRAVRERRERLSAYAEAMNCIRQPLGRSLHEVIGICARLQHVPAAPVPPGIPADLTAEGLDQIREAVGRLGRLRSETYLWRDAVRREPMEIPLNQALTALGKLAEMVFANAGLADAFDLHEPAGASTLAALAAHAARRPGKIVEEWLTASSLQPVQQAAAELTRHLAALRYGGIPWADLPSAADLSSVPDLTHLRPEPIDLKPLNAAQAEHLANKFAEEADRLEARQESLDRVTARLGLPHVVTFPDSARVIAIAGLIARKIKPEPAWFAEGGIAAAHTAVRALRKAVEAVDAAEERARRHFDEGVLQEPIEEMAERLASRRGPRKLLRSTRMAKKTAIESALPEVTPEEAIANVEDAAAWKAALDELDELAEEHAGILGRHWDGMDTDFAAVQEALHTADEVIRETPPDALAAVVVHVTAPRPNSALLRIVGEARDEFDRFRTTLRDPPARAPRPELGEGAIQDAITWLRAHIAPLRAAAEMLRAYGGPAGRGDLTVAEAVEIARQRQAAVDAEAAIWAAAGPHAAVLGSIYRGTKTNDELMNEIVAWTAEARRLHTGHDRQLTAEQAHALAEAEPSDGLGAAVAGWEHAREQVLGAFDPARRTELTTQLGDYDTARDLLVELLHDAAGQREWFVHQDAKDTILGYGLGPALEFCADREVPAEGIWPVLERALYRGWADEILRTDHGLEPPAAEDRVHLIEVFKLLDNELNAAALADIVYAVESRRPSASTTGEPALIRREGGKRMGHLAVRDLIAQARHAVQGLKPCLLMSPLAVSRLLPPEIEFDVVIIDEASQVTTADAINCVYRGDALITVGDAQQLPPTSFYDRVEDDVTDFASIHDLAHETFPVLELGWHHRSRHEALFAFANLAYYQGRLVSLPRAYAREPDHGVQLYHVDGVYRRLTTSDNPIEAAAVAERVRHHATHRPGKSLGVVTLSVAQADAIAAAVADMLLEHPELPLDEYDRLDGFFVKSLEAVQGDVRDVIILSVGYGYDEHDKISTNFGVLNRPRGWRRLNVAITRARQRVEVVSSIHAGDVQDMGNESVRHLKAFLEYAERDAATLGKDAADTSDMSAFEESVLETIRGWNFAVRRRIGAAGHWIDIGVLHPDHPDEVYALGIELDGPGYRAVPSARDRDRLREQELRELGWHLHRVWSTAWYTDQAAEAGRLLAAIQRALSDPAPAFDRLPARRWNAPYRPVSRSFATDSPFGAAASTGIFGEPPTAIEGEQ</sequence>
<protein>
    <submittedName>
        <fullName evidence="10">DUF4011 domain-containing protein</fullName>
    </submittedName>
</protein>
<dbReference type="Gene3D" id="3.40.960.10">
    <property type="entry name" value="VSR Endonuclease"/>
    <property type="match status" value="1"/>
</dbReference>
<reference evidence="11" key="1">
    <citation type="journal article" date="2019" name="Int. J. Syst. Evol. Microbiol.">
        <title>The Global Catalogue of Microorganisms (GCM) 10K type strain sequencing project: providing services to taxonomists for standard genome sequencing and annotation.</title>
        <authorList>
            <consortium name="The Broad Institute Genomics Platform"/>
            <consortium name="The Broad Institute Genome Sequencing Center for Infectious Disease"/>
            <person name="Wu L."/>
            <person name="Ma J."/>
        </authorList>
    </citation>
    <scope>NUCLEOTIDE SEQUENCE [LARGE SCALE GENOMIC DNA]</scope>
    <source>
        <strain evidence="11">XZYJT-10</strain>
    </source>
</reference>
<name>A0ABW2HH95_9ACTN</name>
<dbReference type="Pfam" id="PF18741">
    <property type="entry name" value="MTES_1575"/>
    <property type="match status" value="1"/>
</dbReference>
<keyword evidence="6" id="KW-0175">Coiled coil</keyword>
<proteinExistence type="inferred from homology"/>
<evidence type="ECO:0000259" key="8">
    <source>
        <dbReference type="Pfam" id="PF13087"/>
    </source>
</evidence>
<dbReference type="SUPFAM" id="SSF52540">
    <property type="entry name" value="P-loop containing nucleoside triphosphate hydrolases"/>
    <property type="match status" value="1"/>
</dbReference>
<organism evidence="10 11">
    <name type="scientific">Paractinoplanes rhizophilus</name>
    <dbReference type="NCBI Taxonomy" id="1416877"/>
    <lineage>
        <taxon>Bacteria</taxon>
        <taxon>Bacillati</taxon>
        <taxon>Actinomycetota</taxon>
        <taxon>Actinomycetes</taxon>
        <taxon>Micromonosporales</taxon>
        <taxon>Micromonosporaceae</taxon>
        <taxon>Paractinoplanes</taxon>
    </lineage>
</organism>
<dbReference type="RefSeq" id="WP_378963892.1">
    <property type="nucleotide sequence ID" value="NZ_JBHTBJ010000001.1"/>
</dbReference>
<dbReference type="SUPFAM" id="SSF52980">
    <property type="entry name" value="Restriction endonuclease-like"/>
    <property type="match status" value="1"/>
</dbReference>
<evidence type="ECO:0000313" key="10">
    <source>
        <dbReference type="EMBL" id="MFC7272508.1"/>
    </source>
</evidence>
<keyword evidence="4" id="KW-0347">Helicase</keyword>
<evidence type="ECO:0000256" key="6">
    <source>
        <dbReference type="SAM" id="Coils"/>
    </source>
</evidence>
<accession>A0ABW2HH95</accession>
<evidence type="ECO:0000259" key="9">
    <source>
        <dbReference type="Pfam" id="PF18741"/>
    </source>
</evidence>
<dbReference type="InterPro" id="IPR041677">
    <property type="entry name" value="DNA2/NAM7_AAA_11"/>
</dbReference>
<evidence type="ECO:0000256" key="3">
    <source>
        <dbReference type="ARBA" id="ARBA00022801"/>
    </source>
</evidence>
<dbReference type="Gene3D" id="3.40.50.300">
    <property type="entry name" value="P-loop containing nucleotide triphosphate hydrolases"/>
    <property type="match status" value="3"/>
</dbReference>
<evidence type="ECO:0000256" key="1">
    <source>
        <dbReference type="ARBA" id="ARBA00007913"/>
    </source>
</evidence>
<dbReference type="InterPro" id="IPR041679">
    <property type="entry name" value="DNA2/NAM7-like_C"/>
</dbReference>
<evidence type="ECO:0000256" key="2">
    <source>
        <dbReference type="ARBA" id="ARBA00022741"/>
    </source>
</evidence>
<dbReference type="Pfam" id="PF13087">
    <property type="entry name" value="AAA_12"/>
    <property type="match status" value="1"/>
</dbReference>
<keyword evidence="11" id="KW-1185">Reference proteome</keyword>
<dbReference type="Proteomes" id="UP001596548">
    <property type="component" value="Unassembled WGS sequence"/>
</dbReference>
<keyword evidence="5" id="KW-0067">ATP-binding</keyword>
<dbReference type="InterPro" id="IPR047187">
    <property type="entry name" value="SF1_C_Upf1"/>
</dbReference>
<evidence type="ECO:0000259" key="7">
    <source>
        <dbReference type="Pfam" id="PF13086"/>
    </source>
</evidence>
<feature type="domain" description="DNA2/NAM7 helicase helicase" evidence="7">
    <location>
        <begin position="1164"/>
        <end position="1204"/>
    </location>
</feature>
<dbReference type="InterPro" id="IPR050534">
    <property type="entry name" value="Coronavir_polyprotein_1ab"/>
</dbReference>
<dbReference type="Pfam" id="PF13195">
    <property type="entry name" value="DUF4011"/>
    <property type="match status" value="1"/>
</dbReference>
<gene>
    <name evidence="10" type="ORF">ACFQS1_00825</name>
</gene>
<dbReference type="InterPro" id="IPR011335">
    <property type="entry name" value="Restrct_endonuc-II-like"/>
</dbReference>
<dbReference type="InterPro" id="IPR025103">
    <property type="entry name" value="DUF4011"/>
</dbReference>
<evidence type="ECO:0000256" key="5">
    <source>
        <dbReference type="ARBA" id="ARBA00022840"/>
    </source>
</evidence>
<feature type="domain" description="Restriction endonuclease type II-like" evidence="9">
    <location>
        <begin position="1455"/>
        <end position="1553"/>
    </location>
</feature>
<dbReference type="CDD" id="cd18808">
    <property type="entry name" value="SF1_C_Upf1"/>
    <property type="match status" value="1"/>
</dbReference>
<feature type="coiled-coil region" evidence="6">
    <location>
        <begin position="584"/>
        <end position="611"/>
    </location>
</feature>
<dbReference type="PANTHER" id="PTHR43788:SF8">
    <property type="entry name" value="DNA-BINDING PROTEIN SMUBP-2"/>
    <property type="match status" value="1"/>
</dbReference>
<dbReference type="InterPro" id="IPR027417">
    <property type="entry name" value="P-loop_NTPase"/>
</dbReference>
<keyword evidence="3" id="KW-0378">Hydrolase</keyword>
<feature type="domain" description="DNA2/NAM7 helicase-like C-terminal" evidence="8">
    <location>
        <begin position="1232"/>
        <end position="1411"/>
    </location>
</feature>
<dbReference type="PANTHER" id="PTHR43788">
    <property type="entry name" value="DNA2/NAM7 HELICASE FAMILY MEMBER"/>
    <property type="match status" value="1"/>
</dbReference>
<dbReference type="Pfam" id="PF13086">
    <property type="entry name" value="AAA_11"/>
    <property type="match status" value="2"/>
</dbReference>
<dbReference type="EMBL" id="JBHTBJ010000001">
    <property type="protein sequence ID" value="MFC7272508.1"/>
    <property type="molecule type" value="Genomic_DNA"/>
</dbReference>
<keyword evidence="2" id="KW-0547">Nucleotide-binding</keyword>
<comment type="similarity">
    <text evidence="1">Belongs to the DNA2/NAM7 helicase family.</text>
</comment>
<feature type="domain" description="DNA2/NAM7 helicase helicase" evidence="7">
    <location>
        <begin position="273"/>
        <end position="336"/>
    </location>
</feature>
<evidence type="ECO:0000256" key="4">
    <source>
        <dbReference type="ARBA" id="ARBA00022806"/>
    </source>
</evidence>
<evidence type="ECO:0000313" key="11">
    <source>
        <dbReference type="Proteomes" id="UP001596548"/>
    </source>
</evidence>
<dbReference type="InterPro" id="IPR049468">
    <property type="entry name" value="Restrct_endonuc-II-like_dom"/>
</dbReference>